<dbReference type="AlphaFoldDB" id="A0A4Q1UFP3"/>
<keyword evidence="4" id="KW-0560">Oxidoreductase</keyword>
<dbReference type="InterPro" id="IPR000262">
    <property type="entry name" value="FMN-dep_DH"/>
</dbReference>
<dbReference type="InterPro" id="IPR013785">
    <property type="entry name" value="Aldolase_TIM"/>
</dbReference>
<dbReference type="CDD" id="cd02809">
    <property type="entry name" value="alpha_hydroxyacid_oxid_FMN"/>
    <property type="match status" value="1"/>
</dbReference>
<dbReference type="GO" id="GO:0009060">
    <property type="term" value="P:aerobic respiration"/>
    <property type="evidence" value="ECO:0007669"/>
    <property type="project" value="TreeGrafter"/>
</dbReference>
<keyword evidence="2 7" id="KW-0285">Flavoprotein</keyword>
<feature type="binding site" evidence="7">
    <location>
        <position position="178"/>
    </location>
    <ligand>
        <name>glyoxylate</name>
        <dbReference type="ChEBI" id="CHEBI:36655"/>
    </ligand>
</feature>
<dbReference type="RefSeq" id="WP_129417075.1">
    <property type="nucleotide sequence ID" value="NZ_MZMU01000001.1"/>
</dbReference>
<feature type="binding site" evidence="7">
    <location>
        <position position="249"/>
    </location>
    <ligand>
        <name>glyoxylate</name>
        <dbReference type="ChEBI" id="CHEBI:36655"/>
    </ligand>
</feature>
<dbReference type="PANTHER" id="PTHR10578">
    <property type="entry name" value="S -2-HYDROXY-ACID OXIDASE-RELATED"/>
    <property type="match status" value="1"/>
</dbReference>
<dbReference type="InterPro" id="IPR037396">
    <property type="entry name" value="FMN_HAD"/>
</dbReference>
<sequence>MSVGDEVVGTASTSSDFESLHEILEKAHQVLPKEKWDSLTGGAETETTLKRNRLAIDSIAFKPRVLRNVSAVDLSVEHFGRKLRLPVFFAPTGPLNVFGSGGGATVATAAQAFDIGHMLSSGCTPLETVAEAAPLALRMAQLYVRGDDGFVHEYIGRTLACGCAAICLTVDSAVLARRDRDIANRYRTAGLGKQPDQSYQAGLDWRTVKLIKDTYDIPLALKGIVTAEDARIAVDHGVDWIYVSNHGGRQLDHGRGTMDALPEIIDAAAGQAKIMVDGGFCRGSDIIKALGIGADLVGLGRMQCYALAAGGGAAIIRMLELLEDEMLRSMALLGVSAIGELGRSYLHPATPVTIPSALSAFPLINLSRNF</sequence>
<dbReference type="PROSITE" id="PS51349">
    <property type="entry name" value="FMN_HYDROXY_ACID_DH_2"/>
    <property type="match status" value="1"/>
</dbReference>
<feature type="binding site" evidence="7">
    <location>
        <position position="169"/>
    </location>
    <ligand>
        <name>FMN</name>
        <dbReference type="ChEBI" id="CHEBI:58210"/>
    </ligand>
</feature>
<feature type="active site" description="Proton acceptor" evidence="6">
    <location>
        <position position="246"/>
    </location>
</feature>
<dbReference type="SUPFAM" id="SSF51395">
    <property type="entry name" value="FMN-linked oxidoreductases"/>
    <property type="match status" value="1"/>
</dbReference>
<dbReference type="InterPro" id="IPR008259">
    <property type="entry name" value="FMN_hydac_DH_AS"/>
</dbReference>
<dbReference type="Pfam" id="PF01070">
    <property type="entry name" value="FMN_dh"/>
    <property type="match status" value="1"/>
</dbReference>
<dbReference type="GO" id="GO:0005886">
    <property type="term" value="C:plasma membrane"/>
    <property type="evidence" value="ECO:0007669"/>
    <property type="project" value="TreeGrafter"/>
</dbReference>
<protein>
    <submittedName>
        <fullName evidence="9">Alpha-hydroxy-acid oxidizing enzyme</fullName>
    </submittedName>
</protein>
<keyword evidence="3 7" id="KW-0288">FMN</keyword>
<reference evidence="9 10" key="1">
    <citation type="submission" date="2017-03" db="EMBL/GenBank/DDBJ databases">
        <authorList>
            <person name="Safronova V.I."/>
            <person name="Sazanova A.L."/>
            <person name="Chirak E.R."/>
        </authorList>
    </citation>
    <scope>NUCLEOTIDE SEQUENCE [LARGE SCALE GENOMIC DNA]</scope>
    <source>
        <strain evidence="9 10">Tri-43</strain>
    </source>
</reference>
<dbReference type="Gene3D" id="3.20.20.70">
    <property type="entry name" value="Aldolase class I"/>
    <property type="match status" value="1"/>
</dbReference>
<evidence type="ECO:0000256" key="7">
    <source>
        <dbReference type="PIRSR" id="PIRSR000138-2"/>
    </source>
</evidence>
<gene>
    <name evidence="9" type="ORF">B5P46_01090</name>
</gene>
<evidence type="ECO:0000259" key="8">
    <source>
        <dbReference type="PROSITE" id="PS51349"/>
    </source>
</evidence>
<evidence type="ECO:0000256" key="1">
    <source>
        <dbReference type="ARBA" id="ARBA00001917"/>
    </source>
</evidence>
<comment type="caution">
    <text evidence="9">The sequence shown here is derived from an EMBL/GenBank/DDBJ whole genome shotgun (WGS) entry which is preliminary data.</text>
</comment>
<name>A0A4Q1UFP3_RHILE</name>
<feature type="binding site" evidence="7">
    <location>
        <begin position="300"/>
        <end position="301"/>
    </location>
    <ligand>
        <name>FMN</name>
        <dbReference type="ChEBI" id="CHEBI:58210"/>
    </ligand>
</feature>
<dbReference type="GO" id="GO:0010181">
    <property type="term" value="F:FMN binding"/>
    <property type="evidence" value="ECO:0007669"/>
    <property type="project" value="InterPro"/>
</dbReference>
<feature type="binding site" evidence="7">
    <location>
        <position position="222"/>
    </location>
    <ligand>
        <name>FMN</name>
        <dbReference type="ChEBI" id="CHEBI:58210"/>
    </ligand>
</feature>
<feature type="binding site" evidence="7">
    <location>
        <position position="141"/>
    </location>
    <ligand>
        <name>FMN</name>
        <dbReference type="ChEBI" id="CHEBI:58210"/>
    </ligand>
</feature>
<comment type="cofactor">
    <cofactor evidence="1">
        <name>FMN</name>
        <dbReference type="ChEBI" id="CHEBI:58210"/>
    </cofactor>
</comment>
<evidence type="ECO:0000256" key="3">
    <source>
        <dbReference type="ARBA" id="ARBA00022643"/>
    </source>
</evidence>
<feature type="binding site" evidence="7">
    <location>
        <begin position="91"/>
        <end position="93"/>
    </location>
    <ligand>
        <name>FMN</name>
        <dbReference type="ChEBI" id="CHEBI:58210"/>
    </ligand>
</feature>
<dbReference type="Proteomes" id="UP000290767">
    <property type="component" value="Unassembled WGS sequence"/>
</dbReference>
<comment type="similarity">
    <text evidence="5">Belongs to the FMN-dependent alpha-hydroxy acid dehydrogenase family.</text>
</comment>
<evidence type="ECO:0000256" key="5">
    <source>
        <dbReference type="ARBA" id="ARBA00024042"/>
    </source>
</evidence>
<evidence type="ECO:0000313" key="9">
    <source>
        <dbReference type="EMBL" id="RXT30571.1"/>
    </source>
</evidence>
<dbReference type="PANTHER" id="PTHR10578:SF107">
    <property type="entry name" value="2-HYDROXYACID OXIDASE 1"/>
    <property type="match status" value="1"/>
</dbReference>
<organism evidence="9 10">
    <name type="scientific">Rhizobium leguminosarum</name>
    <dbReference type="NCBI Taxonomy" id="384"/>
    <lineage>
        <taxon>Bacteria</taxon>
        <taxon>Pseudomonadati</taxon>
        <taxon>Pseudomonadota</taxon>
        <taxon>Alphaproteobacteria</taxon>
        <taxon>Hyphomicrobiales</taxon>
        <taxon>Rhizobiaceae</taxon>
        <taxon>Rhizobium/Agrobacterium group</taxon>
        <taxon>Rhizobium</taxon>
    </lineage>
</organism>
<feature type="binding site" evidence="7">
    <location>
        <position position="244"/>
    </location>
    <ligand>
        <name>FMN</name>
        <dbReference type="ChEBI" id="CHEBI:58210"/>
    </ligand>
</feature>
<dbReference type="EMBL" id="MZMU01000001">
    <property type="protein sequence ID" value="RXT30571.1"/>
    <property type="molecule type" value="Genomic_DNA"/>
</dbReference>
<feature type="binding site" evidence="7">
    <location>
        <position position="120"/>
    </location>
    <ligand>
        <name>FMN</name>
        <dbReference type="ChEBI" id="CHEBI:58210"/>
    </ligand>
</feature>
<proteinExistence type="inferred from homology"/>
<dbReference type="PIRSF" id="PIRSF000138">
    <property type="entry name" value="Al-hdrx_acd_dh"/>
    <property type="match status" value="1"/>
</dbReference>
<dbReference type="PROSITE" id="PS00557">
    <property type="entry name" value="FMN_HYDROXY_ACID_DH_1"/>
    <property type="match status" value="1"/>
</dbReference>
<feature type="binding site" evidence="7">
    <location>
        <position position="143"/>
    </location>
    <ligand>
        <name>glyoxylate</name>
        <dbReference type="ChEBI" id="CHEBI:36655"/>
    </ligand>
</feature>
<dbReference type="GO" id="GO:0004459">
    <property type="term" value="F:L-lactate dehydrogenase (NAD+) activity"/>
    <property type="evidence" value="ECO:0007669"/>
    <property type="project" value="TreeGrafter"/>
</dbReference>
<feature type="domain" description="FMN hydroxy acid dehydrogenase" evidence="8">
    <location>
        <begin position="12"/>
        <end position="351"/>
    </location>
</feature>
<evidence type="ECO:0000313" key="10">
    <source>
        <dbReference type="Proteomes" id="UP000290767"/>
    </source>
</evidence>
<feature type="binding site" evidence="7">
    <location>
        <position position="246"/>
    </location>
    <ligand>
        <name>glyoxylate</name>
        <dbReference type="ChEBI" id="CHEBI:36655"/>
    </ligand>
</feature>
<evidence type="ECO:0000256" key="2">
    <source>
        <dbReference type="ARBA" id="ARBA00022630"/>
    </source>
</evidence>
<dbReference type="InterPro" id="IPR012133">
    <property type="entry name" value="Alpha-hydoxy_acid_DH_FMN"/>
</dbReference>
<accession>A0A4Q1UFP3</accession>
<evidence type="ECO:0000256" key="4">
    <source>
        <dbReference type="ARBA" id="ARBA00023002"/>
    </source>
</evidence>
<evidence type="ECO:0000256" key="6">
    <source>
        <dbReference type="PIRSR" id="PIRSR000138-1"/>
    </source>
</evidence>